<protein>
    <recommendedName>
        <fullName evidence="1">Fungal lipase-type domain-containing protein</fullName>
    </recommendedName>
</protein>
<dbReference type="PANTHER" id="PTHR45856:SF24">
    <property type="entry name" value="FUNGAL LIPASE-LIKE DOMAIN-CONTAINING PROTEIN"/>
    <property type="match status" value="1"/>
</dbReference>
<feature type="domain" description="Fungal lipase-type" evidence="1">
    <location>
        <begin position="87"/>
        <end position="198"/>
    </location>
</feature>
<keyword evidence="3" id="KW-1185">Reference proteome</keyword>
<dbReference type="InterPro" id="IPR002921">
    <property type="entry name" value="Fungal_lipase-type"/>
</dbReference>
<dbReference type="GO" id="GO:0006629">
    <property type="term" value="P:lipid metabolic process"/>
    <property type="evidence" value="ECO:0007669"/>
    <property type="project" value="InterPro"/>
</dbReference>
<dbReference type="InterPro" id="IPR051218">
    <property type="entry name" value="Sec_MonoDiacylglyc_Lipase"/>
</dbReference>
<evidence type="ECO:0000313" key="3">
    <source>
        <dbReference type="Proteomes" id="UP001465755"/>
    </source>
</evidence>
<reference evidence="2 3" key="1">
    <citation type="journal article" date="2024" name="Nat. Commun.">
        <title>Phylogenomics reveals the evolutionary origins of lichenization in chlorophyte algae.</title>
        <authorList>
            <person name="Puginier C."/>
            <person name="Libourel C."/>
            <person name="Otte J."/>
            <person name="Skaloud P."/>
            <person name="Haon M."/>
            <person name="Grisel S."/>
            <person name="Petersen M."/>
            <person name="Berrin J.G."/>
            <person name="Delaux P.M."/>
            <person name="Dal Grande F."/>
            <person name="Keller J."/>
        </authorList>
    </citation>
    <scope>NUCLEOTIDE SEQUENCE [LARGE SCALE GENOMIC DNA]</scope>
    <source>
        <strain evidence="2 3">SAG 2036</strain>
    </source>
</reference>
<dbReference type="InterPro" id="IPR029058">
    <property type="entry name" value="AB_hydrolase_fold"/>
</dbReference>
<name>A0AAW1PDL4_9CHLO</name>
<evidence type="ECO:0000313" key="2">
    <source>
        <dbReference type="EMBL" id="KAK9806405.1"/>
    </source>
</evidence>
<dbReference type="AlphaFoldDB" id="A0AAW1PDL4"/>
<feature type="domain" description="Fungal lipase-type" evidence="1">
    <location>
        <begin position="360"/>
        <end position="501"/>
    </location>
</feature>
<dbReference type="SUPFAM" id="SSF53474">
    <property type="entry name" value="alpha/beta-Hydrolases"/>
    <property type="match status" value="2"/>
</dbReference>
<gene>
    <name evidence="2" type="ORF">WJX73_002637</name>
</gene>
<accession>A0AAW1PDL4</accession>
<proteinExistence type="predicted"/>
<dbReference type="Pfam" id="PF01764">
    <property type="entry name" value="Lipase_3"/>
    <property type="match status" value="2"/>
</dbReference>
<dbReference type="PANTHER" id="PTHR45856">
    <property type="entry name" value="ALPHA/BETA-HYDROLASES SUPERFAMILY PROTEIN"/>
    <property type="match status" value="1"/>
</dbReference>
<dbReference type="EMBL" id="JALJOQ010000038">
    <property type="protein sequence ID" value="KAK9806405.1"/>
    <property type="molecule type" value="Genomic_DNA"/>
</dbReference>
<dbReference type="Gene3D" id="3.40.50.1820">
    <property type="entry name" value="alpha/beta hydrolase"/>
    <property type="match status" value="2"/>
</dbReference>
<sequence>MGHVRRAVDDDQTGQTVSLKGSTANSIFSRELATSSGYATWDADAQELVLCFKGELDLSKIKPKDIPDKMRAAFWSKPLEAPSWLVKAAPDAMVHGAILHLFDVLRTTDGQDLATAIEALTGGEAPHRIKCLGWCVGGMLATLAAVWAALKYPSADVRAISFGAQKVGNHSFAMVFKYLIGLSYRVVYHRDPAPTLKNKRRMPFLRDRLHHVHGEIFMADEFLRIADQPEDQPFNWEDHNWQKYSRALEDLCCTEAERVDSGNAQARDVMRQMARGDTLKRRGSQLPAVFGLKSEGDAATLEQVLIAGKISQAAVLSAAAYESESEFRSVSGIPNARLVVDKDERNTHVHVGWLEDGTVIMAFRGTATVQDGLADVKILRLDVRFLTQHFPGSRAHLGFLQQFVGVCNPNKPGNDLGAVVMDLSGGRTPTRVLCCGHSLGGALATLGSAWAALQWPDADVRCITFGSPRVGNQAFKMAFHSLVGTSLRLVHGADPVPTLPPSLLYTHVQGAIFVKPGGAIPLNTGLQY</sequence>
<evidence type="ECO:0000259" key="1">
    <source>
        <dbReference type="Pfam" id="PF01764"/>
    </source>
</evidence>
<dbReference type="CDD" id="cd00519">
    <property type="entry name" value="Lipase_3"/>
    <property type="match status" value="2"/>
</dbReference>
<dbReference type="Proteomes" id="UP001465755">
    <property type="component" value="Unassembled WGS sequence"/>
</dbReference>
<organism evidence="2 3">
    <name type="scientific">Symbiochloris irregularis</name>
    <dbReference type="NCBI Taxonomy" id="706552"/>
    <lineage>
        <taxon>Eukaryota</taxon>
        <taxon>Viridiplantae</taxon>
        <taxon>Chlorophyta</taxon>
        <taxon>core chlorophytes</taxon>
        <taxon>Trebouxiophyceae</taxon>
        <taxon>Trebouxiales</taxon>
        <taxon>Trebouxiaceae</taxon>
        <taxon>Symbiochloris</taxon>
    </lineage>
</organism>
<comment type="caution">
    <text evidence="2">The sequence shown here is derived from an EMBL/GenBank/DDBJ whole genome shotgun (WGS) entry which is preliminary data.</text>
</comment>